<dbReference type="RefSeq" id="WP_153087809.1">
    <property type="nucleotide sequence ID" value="NZ_VZAJ01000004.1"/>
</dbReference>
<feature type="domain" description="NAD-dependent epimerase/dehydratase" evidence="1">
    <location>
        <begin position="4"/>
        <end position="155"/>
    </location>
</feature>
<name>A0AB35ZEW3_9BACT</name>
<proteinExistence type="predicted"/>
<dbReference type="EMBL" id="VZBT01000038">
    <property type="protein sequence ID" value="MQO03295.1"/>
    <property type="molecule type" value="Genomic_DNA"/>
</dbReference>
<comment type="caution">
    <text evidence="2">The sequence shown here is derived from an EMBL/GenBank/DDBJ whole genome shotgun (WGS) entry which is preliminary data.</text>
</comment>
<reference evidence="3" key="1">
    <citation type="submission" date="2019-09" db="EMBL/GenBank/DDBJ databases">
        <title>Distinct polysaccharide growth profiles of human intestinal Prevotella copri isolates.</title>
        <authorList>
            <person name="Fehlner-Peach H."/>
            <person name="Magnabosco C."/>
            <person name="Raghavan V."/>
            <person name="Scher J.U."/>
            <person name="Tett A."/>
            <person name="Cox L.M."/>
            <person name="Gottsegen C."/>
            <person name="Watters A."/>
            <person name="Wiltshire- Gordon J.D."/>
            <person name="Segata N."/>
            <person name="Bonneau R."/>
            <person name="Littman D.R."/>
        </authorList>
    </citation>
    <scope>NUCLEOTIDE SEQUENCE [LARGE SCALE GENOMIC DNA]</scope>
    <source>
        <strain evidence="3">iAK279</strain>
    </source>
</reference>
<dbReference type="InterPro" id="IPR050177">
    <property type="entry name" value="Lipid_A_modif_metabolic_enz"/>
</dbReference>
<evidence type="ECO:0000259" key="1">
    <source>
        <dbReference type="Pfam" id="PF01370"/>
    </source>
</evidence>
<dbReference type="Gene3D" id="3.40.50.720">
    <property type="entry name" value="NAD(P)-binding Rossmann-like Domain"/>
    <property type="match status" value="1"/>
</dbReference>
<dbReference type="Pfam" id="PF01370">
    <property type="entry name" value="Epimerase"/>
    <property type="match status" value="1"/>
</dbReference>
<dbReference type="Proteomes" id="UP000390763">
    <property type="component" value="Unassembled WGS sequence"/>
</dbReference>
<dbReference type="InterPro" id="IPR001509">
    <property type="entry name" value="Epimerase_deHydtase"/>
</dbReference>
<evidence type="ECO:0000313" key="3">
    <source>
        <dbReference type="Proteomes" id="UP000390763"/>
    </source>
</evidence>
<protein>
    <submittedName>
        <fullName evidence="2">NAD(P)-dependent oxidoreductase</fullName>
    </submittedName>
</protein>
<accession>A0AB35ZEW3</accession>
<dbReference type="PANTHER" id="PTHR43245">
    <property type="entry name" value="BIFUNCTIONAL POLYMYXIN RESISTANCE PROTEIN ARNA"/>
    <property type="match status" value="1"/>
</dbReference>
<sequence length="239" mass="28095">MDAYNVLEWMREIGCKKIVFAQSIADILYKFGTTEPIDDDVERKFPLATDHSVYSICKNTVVNLIEHYHAQYGFQRFIVRLPTIYVYQPNPFYNVDGEKRWIGYRYIIDQAIKGNTLEVWGNPSSTKEMVYIGDFVNMMECCIKAEHDGGIYNMGCDHPVSIEYQIRKIAEIFNGDKKSDIVYKPEKPSSPQFVLSIEKSRRELGYKPKYDFETMMKCFKHDMETEPMTKIWGKKEDYM</sequence>
<evidence type="ECO:0000313" key="2">
    <source>
        <dbReference type="EMBL" id="MQO03295.1"/>
    </source>
</evidence>
<gene>
    <name evidence="2" type="ORF">F7D62_04045</name>
</gene>
<dbReference type="InterPro" id="IPR036291">
    <property type="entry name" value="NAD(P)-bd_dom_sf"/>
</dbReference>
<dbReference type="SUPFAM" id="SSF51735">
    <property type="entry name" value="NAD(P)-binding Rossmann-fold domains"/>
    <property type="match status" value="1"/>
</dbReference>
<dbReference type="AlphaFoldDB" id="A0AB35ZEW3"/>
<organism evidence="2 3">
    <name type="scientific">Segatella copri</name>
    <dbReference type="NCBI Taxonomy" id="165179"/>
    <lineage>
        <taxon>Bacteria</taxon>
        <taxon>Pseudomonadati</taxon>
        <taxon>Bacteroidota</taxon>
        <taxon>Bacteroidia</taxon>
        <taxon>Bacteroidales</taxon>
        <taxon>Prevotellaceae</taxon>
        <taxon>Segatella</taxon>
    </lineage>
</organism>